<dbReference type="EMBL" id="AP019846">
    <property type="protein sequence ID" value="BBM59519.1"/>
    <property type="molecule type" value="Genomic_DNA"/>
</dbReference>
<name>A0A510L848_9FUSO</name>
<sequence>MSKTNLEKFIINILKNKIELEYKNIELEYHDSRGVVGFQYKEKLEKSDVALLKYKNINDLKEERFRNSRDEMNVEIISKEIFLKELEVIVNAYEDIYNDNEVQKMFETFKENF</sequence>
<protein>
    <submittedName>
        <fullName evidence="1">Uncharacterized protein</fullName>
    </submittedName>
</protein>
<accession>A0A510L848</accession>
<dbReference type="AlphaFoldDB" id="A0A510L848"/>
<organism evidence="1 2">
    <name type="scientific">Leptotrichia hongkongensis</name>
    <dbReference type="NCBI Taxonomy" id="554406"/>
    <lineage>
        <taxon>Bacteria</taxon>
        <taxon>Fusobacteriati</taxon>
        <taxon>Fusobacteriota</taxon>
        <taxon>Fusobacteriia</taxon>
        <taxon>Fusobacteriales</taxon>
        <taxon>Leptotrichiaceae</taxon>
        <taxon>Leptotrichia</taxon>
    </lineage>
</organism>
<proteinExistence type="predicted"/>
<evidence type="ECO:0000313" key="2">
    <source>
        <dbReference type="Proteomes" id="UP000321561"/>
    </source>
</evidence>
<dbReference type="RefSeq" id="WP_172618783.1">
    <property type="nucleotide sequence ID" value="NZ_AP019846.1"/>
</dbReference>
<dbReference type="KEGG" id="lhg:JMUB5056_1103"/>
<reference evidence="1 2" key="1">
    <citation type="submission" date="2019-07" db="EMBL/GenBank/DDBJ databases">
        <title>Complete Genome Sequence of Leptotrichia hongkongensis Strain JMUB5056.</title>
        <authorList>
            <person name="Watanabe S."/>
            <person name="Cui L."/>
        </authorList>
    </citation>
    <scope>NUCLEOTIDE SEQUENCE [LARGE SCALE GENOMIC DNA]</scope>
    <source>
        <strain evidence="1 2">JMUB5056</strain>
    </source>
</reference>
<gene>
    <name evidence="1" type="ORF">JMUB5056_1103</name>
</gene>
<evidence type="ECO:0000313" key="1">
    <source>
        <dbReference type="EMBL" id="BBM59519.1"/>
    </source>
</evidence>
<dbReference type="Proteomes" id="UP000321561">
    <property type="component" value="Chromosome"/>
</dbReference>